<name>A0A1V9VDF7_9BACT</name>
<reference evidence="1 3" key="1">
    <citation type="submission" date="2017-04" db="EMBL/GenBank/DDBJ databases">
        <title>Accumulation and expression of multiple antibiotic resistance genes in Arcobacter cryaerophilus that thrives in sewage.</title>
        <authorList>
            <person name="Millar J.A."/>
            <person name="Raghavan R."/>
        </authorList>
    </citation>
    <scope>NUCLEOTIDE SEQUENCE [LARGE SCALE GENOMIC DNA]</scope>
    <source>
        <strain evidence="1 3">AZT-1</strain>
    </source>
</reference>
<evidence type="ECO:0000313" key="3">
    <source>
        <dbReference type="Proteomes" id="UP000192599"/>
    </source>
</evidence>
<dbReference type="Proteomes" id="UP000192599">
    <property type="component" value="Unassembled WGS sequence"/>
</dbReference>
<dbReference type="EMBL" id="LNTC01000010">
    <property type="protein sequence ID" value="OQR42101.1"/>
    <property type="molecule type" value="Genomic_DNA"/>
</dbReference>
<dbReference type="EMBL" id="CP099556">
    <property type="protein sequence ID" value="UYF42387.1"/>
    <property type="molecule type" value="Genomic_DNA"/>
</dbReference>
<protein>
    <submittedName>
        <fullName evidence="1">Uncharacterized protein</fullName>
    </submittedName>
</protein>
<organism evidence="1 3">
    <name type="scientific">Aliarcobacter cryaerophilus</name>
    <dbReference type="NCBI Taxonomy" id="28198"/>
    <lineage>
        <taxon>Bacteria</taxon>
        <taxon>Pseudomonadati</taxon>
        <taxon>Campylobacterota</taxon>
        <taxon>Epsilonproteobacteria</taxon>
        <taxon>Campylobacterales</taxon>
        <taxon>Arcobacteraceae</taxon>
        <taxon>Aliarcobacter</taxon>
    </lineage>
</organism>
<dbReference type="AlphaFoldDB" id="A0A1V9VDF7"/>
<reference evidence="2" key="2">
    <citation type="journal article" date="2022" name="Front. Microbiol.">
        <title>Species classification and novel plasmid identifications in Arcobacter cryaerophilus and Arcobacter cryaerophilus-like organisms.</title>
        <authorList>
            <person name="Zhou G."/>
            <person name="Wang M."/>
            <person name="Wang H."/>
            <person name="Chen X."/>
            <person name="Gu Y."/>
            <person name="Shao Z."/>
            <person name="Zhang J."/>
            <person name="Zhang M."/>
        </authorList>
    </citation>
    <scope>NUCLEOTIDE SEQUENCE</scope>
    <source>
        <strain evidence="2">ICDCAC48</strain>
    </source>
</reference>
<dbReference type="RefSeq" id="WP_066154308.1">
    <property type="nucleotide sequence ID" value="NZ_CP026656.1"/>
</dbReference>
<dbReference type="Proteomes" id="UP001164100">
    <property type="component" value="Chromosome"/>
</dbReference>
<evidence type="ECO:0000313" key="1">
    <source>
        <dbReference type="EMBL" id="OQR42101.1"/>
    </source>
</evidence>
<proteinExistence type="predicted"/>
<accession>A0A1V9VDF7</accession>
<sequence length="104" mass="11832">MKIKDILKSKSKELVNIASENTTKLFDYPKIKSKQLKDIINLKIREKAIIATKARLIENSKNINDFSDEDLEIIIADEERKIVDDLKTKSLVVALAALGINFFV</sequence>
<evidence type="ECO:0000313" key="2">
    <source>
        <dbReference type="EMBL" id="UYF42387.1"/>
    </source>
</evidence>
<gene>
    <name evidence="1" type="ORF">AS859_01710</name>
    <name evidence="2" type="ORF">NGX11_05615</name>
</gene>